<protein>
    <submittedName>
        <fullName evidence="1">21760_t:CDS:1</fullName>
    </submittedName>
</protein>
<organism evidence="1 2">
    <name type="scientific">Dentiscutata erythropus</name>
    <dbReference type="NCBI Taxonomy" id="1348616"/>
    <lineage>
        <taxon>Eukaryota</taxon>
        <taxon>Fungi</taxon>
        <taxon>Fungi incertae sedis</taxon>
        <taxon>Mucoromycota</taxon>
        <taxon>Glomeromycotina</taxon>
        <taxon>Glomeromycetes</taxon>
        <taxon>Diversisporales</taxon>
        <taxon>Gigasporaceae</taxon>
        <taxon>Dentiscutata</taxon>
    </lineage>
</organism>
<dbReference type="AlphaFoldDB" id="A0A9N9ADE7"/>
<comment type="caution">
    <text evidence="1">The sequence shown here is derived from an EMBL/GenBank/DDBJ whole genome shotgun (WGS) entry which is preliminary data.</text>
</comment>
<evidence type="ECO:0000313" key="1">
    <source>
        <dbReference type="EMBL" id="CAG8526072.1"/>
    </source>
</evidence>
<evidence type="ECO:0000313" key="2">
    <source>
        <dbReference type="Proteomes" id="UP000789405"/>
    </source>
</evidence>
<keyword evidence="2" id="KW-1185">Reference proteome</keyword>
<dbReference type="EMBL" id="CAJVPY010001538">
    <property type="protein sequence ID" value="CAG8526072.1"/>
    <property type="molecule type" value="Genomic_DNA"/>
</dbReference>
<accession>A0A9N9ADE7</accession>
<name>A0A9N9ADE7_9GLOM</name>
<gene>
    <name evidence="1" type="ORF">DERYTH_LOCUS4112</name>
</gene>
<proteinExistence type="predicted"/>
<dbReference type="Proteomes" id="UP000789405">
    <property type="component" value="Unassembled WGS sequence"/>
</dbReference>
<sequence>MRAFKIMLQGQDTATPPSTHSATPSTDLCSLIPRQQKPKAYESESNCLWFICKSTGLYIQKPVIKHKEVEDEPTLQSTEDAVLVIYENRKHKLNAYVDHISKLCLRHSFHAVMSYDENHRVILVTNRDSTLLDREIEVKGRNFDVTMAKKHKYNMRRTTRLDTEWHDGYADEKPEKRRPT</sequence>
<dbReference type="OrthoDB" id="2355984at2759"/>
<reference evidence="1" key="1">
    <citation type="submission" date="2021-06" db="EMBL/GenBank/DDBJ databases">
        <authorList>
            <person name="Kallberg Y."/>
            <person name="Tangrot J."/>
            <person name="Rosling A."/>
        </authorList>
    </citation>
    <scope>NUCLEOTIDE SEQUENCE</scope>
    <source>
        <strain evidence="1">MA453B</strain>
    </source>
</reference>